<dbReference type="RefSeq" id="WP_118865040.1">
    <property type="nucleotide sequence ID" value="NZ_QWLV01000009.1"/>
</dbReference>
<feature type="domain" description="Bacterial dipeptidyl-peptidase SH3" evidence="1">
    <location>
        <begin position="44"/>
        <end position="91"/>
    </location>
</feature>
<protein>
    <submittedName>
        <fullName evidence="2">SH3 domain-containing protein</fullName>
    </submittedName>
</protein>
<evidence type="ECO:0000313" key="2">
    <source>
        <dbReference type="EMBL" id="RHW16434.1"/>
    </source>
</evidence>
<dbReference type="Pfam" id="PF18348">
    <property type="entry name" value="SH3_16"/>
    <property type="match status" value="1"/>
</dbReference>
<dbReference type="AlphaFoldDB" id="A0A396RJS2"/>
<evidence type="ECO:0000259" key="1">
    <source>
        <dbReference type="Pfam" id="PF18348"/>
    </source>
</evidence>
<accession>A0A396RJS2</accession>
<organism evidence="2 3">
    <name type="scientific">Sphingomonas gilva</name>
    <dbReference type="NCBI Taxonomy" id="2305907"/>
    <lineage>
        <taxon>Bacteria</taxon>
        <taxon>Pseudomonadati</taxon>
        <taxon>Pseudomonadota</taxon>
        <taxon>Alphaproteobacteria</taxon>
        <taxon>Sphingomonadales</taxon>
        <taxon>Sphingomonadaceae</taxon>
        <taxon>Sphingomonas</taxon>
    </lineage>
</organism>
<comment type="caution">
    <text evidence="2">The sequence shown here is derived from an EMBL/GenBank/DDBJ whole genome shotgun (WGS) entry which is preliminary data.</text>
</comment>
<name>A0A396RJS2_9SPHN</name>
<keyword evidence="3" id="KW-1185">Reference proteome</keyword>
<sequence>MKLDPARFAVRRDLADVALADRVFAPHYAKALMAAAIADDVAILDAGKPDAGRIAVLEKGDVFRVLEITDDYAWGQAGEAGAVGFVDRHALAATAE</sequence>
<dbReference type="OrthoDB" id="9813368at2"/>
<reference evidence="2 3" key="1">
    <citation type="submission" date="2018-08" db="EMBL/GenBank/DDBJ databases">
        <title>The multiple taxonomic identification of Sphingomonas gilva.</title>
        <authorList>
            <person name="Zhu D."/>
            <person name="Zheng S."/>
        </authorList>
    </citation>
    <scope>NUCLEOTIDE SEQUENCE [LARGE SCALE GENOMIC DNA]</scope>
    <source>
        <strain evidence="2 3">ZDH117</strain>
    </source>
</reference>
<proteinExistence type="predicted"/>
<evidence type="ECO:0000313" key="3">
    <source>
        <dbReference type="Proteomes" id="UP000266693"/>
    </source>
</evidence>
<gene>
    <name evidence="2" type="ORF">D1610_15110</name>
</gene>
<dbReference type="Proteomes" id="UP000266693">
    <property type="component" value="Unassembled WGS sequence"/>
</dbReference>
<dbReference type="EMBL" id="QWLV01000009">
    <property type="protein sequence ID" value="RHW16434.1"/>
    <property type="molecule type" value="Genomic_DNA"/>
</dbReference>
<dbReference type="InterPro" id="IPR041382">
    <property type="entry name" value="SH3_16"/>
</dbReference>